<name>A0A2U1JA18_SMIAN</name>
<evidence type="ECO:0008006" key="13">
    <source>
        <dbReference type="Google" id="ProtNLM"/>
    </source>
</evidence>
<dbReference type="AlphaFoldDB" id="A0A2U1JA18"/>
<reference evidence="11 12" key="1">
    <citation type="journal article" date="2018" name="MBio">
        <title>Comparative Genomics Reveals the Core Gene Toolbox for the Fungus-Insect Symbiosis.</title>
        <authorList>
            <person name="Wang Y."/>
            <person name="Stata M."/>
            <person name="Wang W."/>
            <person name="Stajich J.E."/>
            <person name="White M.M."/>
            <person name="Moncalvo J.M."/>
        </authorList>
    </citation>
    <scope>NUCLEOTIDE SEQUENCE [LARGE SCALE GENOMIC DNA]</scope>
    <source>
        <strain evidence="11 12">AUS-126-30</strain>
    </source>
</reference>
<feature type="region of interest" description="Disordered" evidence="10">
    <location>
        <begin position="304"/>
        <end position="325"/>
    </location>
</feature>
<evidence type="ECO:0000256" key="4">
    <source>
        <dbReference type="ARBA" id="ARBA00022792"/>
    </source>
</evidence>
<evidence type="ECO:0000256" key="6">
    <source>
        <dbReference type="ARBA" id="ARBA00022989"/>
    </source>
</evidence>
<dbReference type="InterPro" id="IPR012571">
    <property type="entry name" value="Mdm31/Mdm32"/>
</dbReference>
<evidence type="ECO:0000313" key="12">
    <source>
        <dbReference type="Proteomes" id="UP000245591"/>
    </source>
</evidence>
<accession>A0A2U1JA18</accession>
<comment type="similarity">
    <text evidence="2">Belongs to the MDM31/MDM32 family.</text>
</comment>
<protein>
    <recommendedName>
        <fullName evidence="13">Mitochondrial distribution and morphology protein 31</fullName>
    </recommendedName>
</protein>
<dbReference type="GO" id="GO:0007005">
    <property type="term" value="P:mitochondrion organization"/>
    <property type="evidence" value="ECO:0007669"/>
    <property type="project" value="InterPro"/>
</dbReference>
<evidence type="ECO:0000256" key="9">
    <source>
        <dbReference type="ARBA" id="ARBA00025191"/>
    </source>
</evidence>
<evidence type="ECO:0000313" key="11">
    <source>
        <dbReference type="EMBL" id="PWA01916.1"/>
    </source>
</evidence>
<evidence type="ECO:0000256" key="1">
    <source>
        <dbReference type="ARBA" id="ARBA00004273"/>
    </source>
</evidence>
<comment type="caution">
    <text evidence="11">The sequence shown here is derived from an EMBL/GenBank/DDBJ whole genome shotgun (WGS) entry which is preliminary data.</text>
</comment>
<proteinExistence type="inferred from homology"/>
<organism evidence="11 12">
    <name type="scientific">Smittium angustum</name>
    <dbReference type="NCBI Taxonomy" id="133377"/>
    <lineage>
        <taxon>Eukaryota</taxon>
        <taxon>Fungi</taxon>
        <taxon>Fungi incertae sedis</taxon>
        <taxon>Zoopagomycota</taxon>
        <taxon>Kickxellomycotina</taxon>
        <taxon>Harpellomycetes</taxon>
        <taxon>Harpellales</taxon>
        <taxon>Legeriomycetaceae</taxon>
        <taxon>Smittium</taxon>
    </lineage>
</organism>
<keyword evidence="6" id="KW-1133">Transmembrane helix</keyword>
<evidence type="ECO:0000256" key="2">
    <source>
        <dbReference type="ARBA" id="ARBA00005687"/>
    </source>
</evidence>
<dbReference type="Pfam" id="PF08118">
    <property type="entry name" value="MDM31_MDM32"/>
    <property type="match status" value="1"/>
</dbReference>
<dbReference type="Proteomes" id="UP000245591">
    <property type="component" value="Unassembled WGS sequence"/>
</dbReference>
<dbReference type="EMBL" id="MBFU01000120">
    <property type="protein sequence ID" value="PWA01916.1"/>
    <property type="molecule type" value="Genomic_DNA"/>
</dbReference>
<evidence type="ECO:0000256" key="3">
    <source>
        <dbReference type="ARBA" id="ARBA00022692"/>
    </source>
</evidence>
<dbReference type="PANTHER" id="PTHR31068">
    <property type="entry name" value="MITOCHONDRIAL DISTRIBUTION AND MORPHOLOGY PROTEIN 31"/>
    <property type="match status" value="1"/>
</dbReference>
<evidence type="ECO:0000256" key="5">
    <source>
        <dbReference type="ARBA" id="ARBA00022946"/>
    </source>
</evidence>
<evidence type="ECO:0000256" key="7">
    <source>
        <dbReference type="ARBA" id="ARBA00023128"/>
    </source>
</evidence>
<comment type="subcellular location">
    <subcellularLocation>
        <location evidence="1">Mitochondrion inner membrane</location>
    </subcellularLocation>
</comment>
<keyword evidence="4" id="KW-0999">Mitochondrion inner membrane</keyword>
<evidence type="ECO:0000256" key="8">
    <source>
        <dbReference type="ARBA" id="ARBA00023136"/>
    </source>
</evidence>
<keyword evidence="3" id="KW-0812">Transmembrane</keyword>
<keyword evidence="7" id="KW-0496">Mitochondrion</keyword>
<keyword evidence="5" id="KW-0809">Transit peptide</keyword>
<dbReference type="PANTHER" id="PTHR31068:SF0">
    <property type="entry name" value="MITOCHONDRIAL DISTRIBUTION AND MORPHOLOGY PROTEIN 31"/>
    <property type="match status" value="1"/>
</dbReference>
<keyword evidence="12" id="KW-1185">Reference proteome</keyword>
<dbReference type="GO" id="GO:0005743">
    <property type="term" value="C:mitochondrial inner membrane"/>
    <property type="evidence" value="ECO:0007669"/>
    <property type="project" value="UniProtKB-SubCell"/>
</dbReference>
<comment type="function">
    <text evidence="9">Involved in the organization of the mitochondrial membranes and the global structure of the mitochondria. Also required for mitochondrial distribution and mobility as well as for the maintenance of mitochondrial DNA nucleoids structures.</text>
</comment>
<keyword evidence="8" id="KW-0472">Membrane</keyword>
<gene>
    <name evidence="11" type="ORF">BB558_001939</name>
</gene>
<evidence type="ECO:0000256" key="10">
    <source>
        <dbReference type="SAM" id="MobiDB-lite"/>
    </source>
</evidence>
<sequence>MELLSYKSARFAMTMHNSLSSLQLLTLATRKLSIIKKIFVTPKNFQPSLRCFHNSHLNYKMKISHKSECLTIPSLTNTNILHKHNYILKKTFADISDIQETNTFLHLSCRNVPASCYSLSKLLNSTESLKQHLKANGCKNLEGNSVNKFGQGTSKLKDHFRINSHNSNDRMANNLQKYKYNLNIHKSTKTKKNKDSEKSDYKIAGLLFLLASSEIKPDHDLPPNLTSFTTIESKHSSQKIFLSMSNPSKTNRYYNTYKLHSLFNNKSLVLNIPNYNIRCYGKAIKREYSTKSNEKKSEKYINNPKFTEIPNSNKTHKNTSENHKKYDYQQDNQLIRYKPNQLRVIGLEGDMFNSKNKTKNTLNNSLKTESKATKSQVLMNSKGVMDRLYIHFQFFLKGTSTSRPWTLDDVMALGSWILMSQAVWILIGTTTFVSVVLFILNQLKFDAAVASVVSHWVSKAVGLSVQIESAIIPKWSSGKITLKNLKVECGPQHAISSNNPGPDFIPDTNFTYYKLHIDEIDVELSLVRWLDGKGIIKKCLVRGARGVVDRRHIFYDYSIPYNPEEERKKHIPGYFDIEDFEAENVMITLLNPGFRPVPVAIYSASLGKLRQQWFFYDFLSASSMVGMYDNSLFSVRKIKQTSKSPLLTLDQKISSGSIAKFDESNQNLDYSYGRDYGKNDRKTFSEYGTISDGDSSSNLFKMDLSESHSATEIKISNLDICHFNYGVEGPIGWITSGRVDVNSLILLPNNNGNMNPSELFQKLVNDLANSIDVVILPSPNDWMEPESSENMAIKFLLTSGALDTKLAKKLKERIKKNIDNEAQRRLILQQKRVGAWDPLSNFTTDSVGDELESTSFSNYGNNDYSEKWNQNISRSVYVGLNVSFNNIRASVPLTTPHLSYLNSTLLVRPIVSYMHNHRVSLPMRCKLHLDIENFNGSWNAYDSCVVDLVSLGVGKAFAQLVTDEQERKRRLKLIGLWSVSAIAKQATLLLEYLTGVKGFWEFIDSNRTMPGLSF</sequence>
<dbReference type="GO" id="GO:0000001">
    <property type="term" value="P:mitochondrion inheritance"/>
    <property type="evidence" value="ECO:0007669"/>
    <property type="project" value="InterPro"/>
</dbReference>